<dbReference type="SMART" id="SM00248">
    <property type="entry name" value="ANK"/>
    <property type="match status" value="12"/>
</dbReference>
<keyword evidence="4" id="KW-1185">Reference proteome</keyword>
<dbReference type="Pfam" id="PF12796">
    <property type="entry name" value="Ank_2"/>
    <property type="match status" value="3"/>
</dbReference>
<dbReference type="GO" id="GO:0045944">
    <property type="term" value="P:positive regulation of transcription by RNA polymerase II"/>
    <property type="evidence" value="ECO:0007669"/>
    <property type="project" value="TreeGrafter"/>
</dbReference>
<dbReference type="AlphaFoldDB" id="A0A8J1UFM0"/>
<reference evidence="3" key="1">
    <citation type="submission" date="2022-03" db="EMBL/GenBank/DDBJ databases">
        <authorList>
            <person name="Martin C."/>
        </authorList>
    </citation>
    <scope>NUCLEOTIDE SEQUENCE</scope>
</reference>
<name>A0A8J1UFM0_OWEFU</name>
<keyword evidence="2" id="KW-0040">ANK repeat</keyword>
<dbReference type="InterPro" id="IPR036770">
    <property type="entry name" value="Ankyrin_rpt-contain_sf"/>
</dbReference>
<comment type="caution">
    <text evidence="3">The sequence shown here is derived from an EMBL/GenBank/DDBJ whole genome shotgun (WGS) entry which is preliminary data.</text>
</comment>
<dbReference type="SUPFAM" id="SSF48403">
    <property type="entry name" value="Ankyrin repeat"/>
    <property type="match status" value="2"/>
</dbReference>
<proteinExistence type="predicted"/>
<dbReference type="OrthoDB" id="5803825at2759"/>
<organism evidence="3 4">
    <name type="scientific">Owenia fusiformis</name>
    <name type="common">Polychaete worm</name>
    <dbReference type="NCBI Taxonomy" id="6347"/>
    <lineage>
        <taxon>Eukaryota</taxon>
        <taxon>Metazoa</taxon>
        <taxon>Spiralia</taxon>
        <taxon>Lophotrochozoa</taxon>
        <taxon>Annelida</taxon>
        <taxon>Polychaeta</taxon>
        <taxon>Sedentaria</taxon>
        <taxon>Canalipalpata</taxon>
        <taxon>Sabellida</taxon>
        <taxon>Oweniida</taxon>
        <taxon>Oweniidae</taxon>
        <taxon>Owenia</taxon>
    </lineage>
</organism>
<protein>
    <submittedName>
        <fullName evidence="3">Uncharacterized protein</fullName>
    </submittedName>
</protein>
<gene>
    <name evidence="3" type="ORF">OFUS_LOCUS14203</name>
</gene>
<evidence type="ECO:0000256" key="2">
    <source>
        <dbReference type="ARBA" id="ARBA00023043"/>
    </source>
</evidence>
<accession>A0A8J1UFM0</accession>
<dbReference type="PANTHER" id="PTHR24193:SF121">
    <property type="entry name" value="ADA2A-CONTAINING COMPLEX COMPONENT 3, ISOFORM D"/>
    <property type="match status" value="1"/>
</dbReference>
<sequence length="694" mass="76244">MADDIVLEEFPAGDIVLEEFPTAGGCGPGGCGMTWGLGLSDKAPPILKAVQKGDLEKLKTLIEKENINVDSDYFLEGNWISPIHQAVICGHPNILKYLLSKGADPNKRDSSGTTALHHAAKYGFDMEPVITDLLTHGAEIDAIGMHEGVTPLYVAYQGGYKEIVELLLSKGADINSKNGNGVPLVFSNPELDMVKFAVSKGADIHQGFTGGNAVNLAIDSPYPGGEELLRYFLDEGVHAIWVENRQGKLPYESAVFQDEQGFAMPGEESFVSILDNFLLKMARKNNVKFFEKLRDNYILILNPRGADGKSVRDIATENKFSKIVDILDNAKTYFESVDKMVASLFNTDTIKSAITKDGVNINALNKRGASVLQAAINNKKADIVDFLLEHKADVNATNRKLFTALHHAVSKMDLETVEKLIKRGANLNARNIEGMTPLEIAFTVKQSMYAYTDQQAQEAVVKLVETMVKAGLDVKGMFSGQPLMHLAASSGNIPLAEYLAKNGCEGQVNATDNEGTPTLFKAITGGHIPMVEWLLNRNVDVNTEHPYHKTSAILVALESHNVEMTKYLLDNKADPTKCKFESGHNILHEVFRSKPTLDMFELFSKFSFDVNAQTQADQSTPLHELISGILCRYSGETFTEAQIAEADDKAIPMIKRLLELGAKTDLKNCVGETVVTMATKPHKHDKILKLFEKK</sequence>
<dbReference type="Proteomes" id="UP000749559">
    <property type="component" value="Unassembled WGS sequence"/>
</dbReference>
<dbReference type="InterPro" id="IPR002110">
    <property type="entry name" value="Ankyrin_rpt"/>
</dbReference>
<evidence type="ECO:0000256" key="1">
    <source>
        <dbReference type="ARBA" id="ARBA00022737"/>
    </source>
</evidence>
<dbReference type="Gene3D" id="1.25.40.20">
    <property type="entry name" value="Ankyrin repeat-containing domain"/>
    <property type="match status" value="3"/>
</dbReference>
<dbReference type="GO" id="GO:0000976">
    <property type="term" value="F:transcription cis-regulatory region binding"/>
    <property type="evidence" value="ECO:0007669"/>
    <property type="project" value="TreeGrafter"/>
</dbReference>
<evidence type="ECO:0000313" key="4">
    <source>
        <dbReference type="Proteomes" id="UP000749559"/>
    </source>
</evidence>
<dbReference type="EMBL" id="CAIIXF020000007">
    <property type="protein sequence ID" value="CAH1788726.1"/>
    <property type="molecule type" value="Genomic_DNA"/>
</dbReference>
<dbReference type="InterPro" id="IPR050663">
    <property type="entry name" value="Ankyrin-SOCS_Box"/>
</dbReference>
<dbReference type="PROSITE" id="PS50088">
    <property type="entry name" value="ANK_REPEAT"/>
    <property type="match status" value="6"/>
</dbReference>
<dbReference type="PROSITE" id="PS50297">
    <property type="entry name" value="ANK_REP_REGION"/>
    <property type="match status" value="5"/>
</dbReference>
<keyword evidence="1" id="KW-0677">Repeat</keyword>
<dbReference type="PRINTS" id="PR01415">
    <property type="entry name" value="ANKYRIN"/>
</dbReference>
<evidence type="ECO:0000313" key="3">
    <source>
        <dbReference type="EMBL" id="CAH1788726.1"/>
    </source>
</evidence>
<dbReference type="GO" id="GO:0005634">
    <property type="term" value="C:nucleus"/>
    <property type="evidence" value="ECO:0007669"/>
    <property type="project" value="TreeGrafter"/>
</dbReference>
<dbReference type="PANTHER" id="PTHR24193">
    <property type="entry name" value="ANKYRIN REPEAT PROTEIN"/>
    <property type="match status" value="1"/>
</dbReference>